<proteinExistence type="predicted"/>
<evidence type="ECO:0000313" key="1">
    <source>
        <dbReference type="EMBL" id="QNO54739.1"/>
    </source>
</evidence>
<gene>
    <name evidence="1" type="ORF">FCNABNJO_00005</name>
</gene>
<dbReference type="AlphaFoldDB" id="A0A7G9Z3A5"/>
<reference evidence="1" key="1">
    <citation type="submission" date="2020-06" db="EMBL/GenBank/DDBJ databases">
        <title>Unique genomic features of the anaerobic methanotrophic archaea.</title>
        <authorList>
            <person name="Chadwick G.L."/>
            <person name="Skennerton C.T."/>
            <person name="Laso-Perez R."/>
            <person name="Leu A.O."/>
            <person name="Speth D.R."/>
            <person name="Yu H."/>
            <person name="Morgan-Lang C."/>
            <person name="Hatzenpichler R."/>
            <person name="Goudeau D."/>
            <person name="Malmstrom R."/>
            <person name="Brazelton W.J."/>
            <person name="Woyke T."/>
            <person name="Hallam S.J."/>
            <person name="Tyson G.W."/>
            <person name="Wegener G."/>
            <person name="Boetius A."/>
            <person name="Orphan V."/>
        </authorList>
    </citation>
    <scope>NUCLEOTIDE SEQUENCE</scope>
</reference>
<dbReference type="EMBL" id="MT631591">
    <property type="protein sequence ID" value="QNO54739.1"/>
    <property type="molecule type" value="Genomic_DNA"/>
</dbReference>
<accession>A0A7G9Z3A5</accession>
<name>A0A7G9Z3A5_9EURY</name>
<sequence>MAGLIYMPPYLDKSTPPSDYLPTKRAQYKVFHNDSVATVSIDQNPLQHVLNKLSTASRLSFAFFRRSETSTSIFIGVSPPFLHSR</sequence>
<protein>
    <submittedName>
        <fullName evidence="1">Uncharacterized protein</fullName>
    </submittedName>
</protein>
<organism evidence="1">
    <name type="scientific">Candidatus Methanophaga sp. ANME-1 ERB7</name>
    <dbReference type="NCBI Taxonomy" id="2759913"/>
    <lineage>
        <taxon>Archaea</taxon>
        <taxon>Methanobacteriati</taxon>
        <taxon>Methanobacteriota</taxon>
        <taxon>Stenosarchaea group</taxon>
        <taxon>Methanomicrobia</taxon>
        <taxon>Candidatus Methanophagales</taxon>
        <taxon>Candidatus Methanophagaceae</taxon>
        <taxon>Candidatus Methanophaga</taxon>
    </lineage>
</organism>